<name>U3A684_VIBPR</name>
<evidence type="ECO:0000256" key="2">
    <source>
        <dbReference type="ARBA" id="ARBA00004651"/>
    </source>
</evidence>
<sequence>MKRMYIEAFVGLIALFFATLLGYELIVYEFNTDYDYVLEEYQAEAMHTLMMPTYLNRGEEAAVNKVQHYADKTSMILSRYHRAELPTEIGQAFAADPQRMVKFDDDRNIWFRFDEHSYFYSLFPDEESPLRKAIAFDDNLLWVFFLGGFALYCVLLIWFLSRRSRALERTTLAFASGDLTARADTSSARSVGSLNKSFNLMADKISTLITSNKLLTDAVAHELRTPLFRLQWQADLLADTPLTPEQRDTVNSIVEDIDEMSELVEELLYYAKMERTDMPIQAQDVDVQQWLAPLMQRWQGETDKQLTLEVTASVGTARLDPHLLRRALDNLARNAMRYADQHIMLKVEREQETLRLEVHDDGQGIDPKEWPYLFDAFYSADKARNKATSGHGLGLAIVRQIALLHDGAVEVGDSPLGGACFTILI</sequence>
<dbReference type="SMART" id="SM00388">
    <property type="entry name" value="HisKA"/>
    <property type="match status" value="1"/>
</dbReference>
<dbReference type="EC" id="2.7.13.3" evidence="3"/>
<evidence type="ECO:0000256" key="8">
    <source>
        <dbReference type="ARBA" id="ARBA00022777"/>
    </source>
</evidence>
<gene>
    <name evidence="13" type="ORF">VPR01S_19_00940</name>
</gene>
<comment type="catalytic activity">
    <reaction evidence="1">
        <text>ATP + protein L-histidine = ADP + protein N-phospho-L-histidine.</text>
        <dbReference type="EC" id="2.7.13.3"/>
    </reaction>
</comment>
<dbReference type="Pfam" id="PF00512">
    <property type="entry name" value="HisKA"/>
    <property type="match status" value="1"/>
</dbReference>
<evidence type="ECO:0000313" key="13">
    <source>
        <dbReference type="EMBL" id="GAD68812.1"/>
    </source>
</evidence>
<dbReference type="InterPro" id="IPR003660">
    <property type="entry name" value="HAMP_dom"/>
</dbReference>
<dbReference type="STRING" id="1219065.VPR01S_19_00940"/>
<feature type="transmembrane region" description="Helical" evidence="10">
    <location>
        <begin position="140"/>
        <end position="160"/>
    </location>
</feature>
<evidence type="ECO:0000259" key="11">
    <source>
        <dbReference type="PROSITE" id="PS50109"/>
    </source>
</evidence>
<dbReference type="InterPro" id="IPR005467">
    <property type="entry name" value="His_kinase_dom"/>
</dbReference>
<comment type="caution">
    <text evidence="13">The sequence shown here is derived from an EMBL/GenBank/DDBJ whole genome shotgun (WGS) entry which is preliminary data.</text>
</comment>
<evidence type="ECO:0000256" key="9">
    <source>
        <dbReference type="ARBA" id="ARBA00022840"/>
    </source>
</evidence>
<dbReference type="InterPro" id="IPR050980">
    <property type="entry name" value="2C_sensor_his_kinase"/>
</dbReference>
<dbReference type="SMART" id="SM00304">
    <property type="entry name" value="HAMP"/>
    <property type="match status" value="2"/>
</dbReference>
<feature type="domain" description="Histidine kinase" evidence="11">
    <location>
        <begin position="218"/>
        <end position="425"/>
    </location>
</feature>
<keyword evidence="4" id="KW-1003">Cell membrane</keyword>
<dbReference type="PANTHER" id="PTHR44936:SF10">
    <property type="entry name" value="SENSOR PROTEIN RSTB"/>
    <property type="match status" value="1"/>
</dbReference>
<protein>
    <recommendedName>
        <fullName evidence="3">histidine kinase</fullName>
        <ecNumber evidence="3">2.7.13.3</ecNumber>
    </recommendedName>
</protein>
<dbReference type="PROSITE" id="PS50885">
    <property type="entry name" value="HAMP"/>
    <property type="match status" value="1"/>
</dbReference>
<dbReference type="Proteomes" id="UP000016570">
    <property type="component" value="Unassembled WGS sequence"/>
</dbReference>
<evidence type="ECO:0000313" key="14">
    <source>
        <dbReference type="Proteomes" id="UP000016570"/>
    </source>
</evidence>
<dbReference type="Pfam" id="PF00672">
    <property type="entry name" value="HAMP"/>
    <property type="match status" value="1"/>
</dbReference>
<evidence type="ECO:0000256" key="10">
    <source>
        <dbReference type="SAM" id="Phobius"/>
    </source>
</evidence>
<evidence type="ECO:0000256" key="6">
    <source>
        <dbReference type="ARBA" id="ARBA00022679"/>
    </source>
</evidence>
<dbReference type="PRINTS" id="PR00344">
    <property type="entry name" value="BCTRLSENSOR"/>
</dbReference>
<feature type="domain" description="HAMP" evidence="12">
    <location>
        <begin position="158"/>
        <end position="210"/>
    </location>
</feature>
<dbReference type="Gene3D" id="1.10.287.130">
    <property type="match status" value="1"/>
</dbReference>
<evidence type="ECO:0000256" key="1">
    <source>
        <dbReference type="ARBA" id="ARBA00000085"/>
    </source>
</evidence>
<dbReference type="GO" id="GO:0000155">
    <property type="term" value="F:phosphorelay sensor kinase activity"/>
    <property type="evidence" value="ECO:0007669"/>
    <property type="project" value="InterPro"/>
</dbReference>
<comment type="subcellular location">
    <subcellularLocation>
        <location evidence="2">Cell membrane</location>
        <topology evidence="2">Multi-pass membrane protein</topology>
    </subcellularLocation>
</comment>
<keyword evidence="10" id="KW-1133">Transmembrane helix</keyword>
<dbReference type="SUPFAM" id="SSF47384">
    <property type="entry name" value="Homodimeric domain of signal transducing histidine kinase"/>
    <property type="match status" value="1"/>
</dbReference>
<dbReference type="Pfam" id="PF02518">
    <property type="entry name" value="HATPase_c"/>
    <property type="match status" value="1"/>
</dbReference>
<keyword evidence="8 13" id="KW-0418">Kinase</keyword>
<keyword evidence="10" id="KW-0812">Transmembrane</keyword>
<dbReference type="InterPro" id="IPR004358">
    <property type="entry name" value="Sig_transdc_His_kin-like_C"/>
</dbReference>
<dbReference type="CDD" id="cd00082">
    <property type="entry name" value="HisKA"/>
    <property type="match status" value="1"/>
</dbReference>
<dbReference type="Gene3D" id="6.10.340.10">
    <property type="match status" value="1"/>
</dbReference>
<dbReference type="AlphaFoldDB" id="U3A684"/>
<keyword evidence="6" id="KW-0808">Transferase</keyword>
<dbReference type="InterPro" id="IPR036097">
    <property type="entry name" value="HisK_dim/P_sf"/>
</dbReference>
<dbReference type="GO" id="GO:0005886">
    <property type="term" value="C:plasma membrane"/>
    <property type="evidence" value="ECO:0007669"/>
    <property type="project" value="UniProtKB-SubCell"/>
</dbReference>
<dbReference type="GO" id="GO:0005524">
    <property type="term" value="F:ATP binding"/>
    <property type="evidence" value="ECO:0007669"/>
    <property type="project" value="UniProtKB-KW"/>
</dbReference>
<evidence type="ECO:0000256" key="3">
    <source>
        <dbReference type="ARBA" id="ARBA00012438"/>
    </source>
</evidence>
<dbReference type="InterPro" id="IPR003661">
    <property type="entry name" value="HisK_dim/P_dom"/>
</dbReference>
<evidence type="ECO:0000256" key="5">
    <source>
        <dbReference type="ARBA" id="ARBA00022553"/>
    </source>
</evidence>
<dbReference type="Gene3D" id="3.30.565.10">
    <property type="entry name" value="Histidine kinase-like ATPase, C-terminal domain"/>
    <property type="match status" value="1"/>
</dbReference>
<accession>U3A684</accession>
<dbReference type="eggNOG" id="COG2205">
    <property type="taxonomic scope" value="Bacteria"/>
</dbReference>
<keyword evidence="14" id="KW-1185">Reference proteome</keyword>
<keyword evidence="10" id="KW-0472">Membrane</keyword>
<evidence type="ECO:0000256" key="7">
    <source>
        <dbReference type="ARBA" id="ARBA00022741"/>
    </source>
</evidence>
<proteinExistence type="predicted"/>
<dbReference type="PROSITE" id="PS50109">
    <property type="entry name" value="HIS_KIN"/>
    <property type="match status" value="1"/>
</dbReference>
<evidence type="ECO:0000256" key="4">
    <source>
        <dbReference type="ARBA" id="ARBA00022475"/>
    </source>
</evidence>
<reference evidence="13 14" key="1">
    <citation type="submission" date="2013-09" db="EMBL/GenBank/DDBJ databases">
        <title>Whole genome shotgun sequence of Vibrio proteolyticus NBRC 13287.</title>
        <authorList>
            <person name="Isaki S."/>
            <person name="Hosoyama A."/>
            <person name="Numata M."/>
            <person name="Hashimoto M."/>
            <person name="Hosoyama Y."/>
            <person name="Tsuchikane K."/>
            <person name="Noguchi M."/>
            <person name="Hirakata S."/>
            <person name="Ichikawa N."/>
            <person name="Ohji S."/>
            <person name="Yamazoe A."/>
            <person name="Fujita N."/>
        </authorList>
    </citation>
    <scope>NUCLEOTIDE SEQUENCE [LARGE SCALE GENOMIC DNA]</scope>
    <source>
        <strain evidence="13 14">NBRC 13287</strain>
    </source>
</reference>
<dbReference type="SMART" id="SM00387">
    <property type="entry name" value="HATPase_c"/>
    <property type="match status" value="1"/>
</dbReference>
<dbReference type="InterPro" id="IPR036890">
    <property type="entry name" value="HATPase_C_sf"/>
</dbReference>
<dbReference type="PANTHER" id="PTHR44936">
    <property type="entry name" value="SENSOR PROTEIN CREC"/>
    <property type="match status" value="1"/>
</dbReference>
<dbReference type="InterPro" id="IPR003594">
    <property type="entry name" value="HATPase_dom"/>
</dbReference>
<organism evidence="13 14">
    <name type="scientific">Vibrio proteolyticus NBRC 13287</name>
    <dbReference type="NCBI Taxonomy" id="1219065"/>
    <lineage>
        <taxon>Bacteria</taxon>
        <taxon>Pseudomonadati</taxon>
        <taxon>Pseudomonadota</taxon>
        <taxon>Gammaproteobacteria</taxon>
        <taxon>Vibrionales</taxon>
        <taxon>Vibrionaceae</taxon>
        <taxon>Vibrio</taxon>
    </lineage>
</organism>
<keyword evidence="7" id="KW-0547">Nucleotide-binding</keyword>
<keyword evidence="5" id="KW-0597">Phosphoprotein</keyword>
<keyword evidence="9" id="KW-0067">ATP-binding</keyword>
<dbReference type="EMBL" id="BATJ01000019">
    <property type="protein sequence ID" value="GAD68812.1"/>
    <property type="molecule type" value="Genomic_DNA"/>
</dbReference>
<dbReference type="CDD" id="cd06225">
    <property type="entry name" value="HAMP"/>
    <property type="match status" value="1"/>
</dbReference>
<dbReference type="RefSeq" id="WP_021706780.1">
    <property type="nucleotide sequence ID" value="NZ_BATJ01000019.1"/>
</dbReference>
<evidence type="ECO:0000259" key="12">
    <source>
        <dbReference type="PROSITE" id="PS50885"/>
    </source>
</evidence>
<dbReference type="SUPFAM" id="SSF55874">
    <property type="entry name" value="ATPase domain of HSP90 chaperone/DNA topoisomerase II/histidine kinase"/>
    <property type="match status" value="1"/>
</dbReference>